<sequence>MLPDYYSPDEETAISIMKHAFNLGCNLFDTAIVPEYGDAEIKLGKFAAHIGREKIIISDKSRFFYGDEMYKAVYKSCENLGTYTDIYFVHQVHEGNEEVTFGRYGAVDALNELKAEGKIKFTGIASHYYDILLRGAKDKRVDVLQGSGNILERGMLNRIESESLFRQKGFILNKVYAAGILPYFFQIQTLLSGALSYPISSALIGMGNHEQVEQAMLKEPKNYTRPAFSQVMSILEKSFVPIPCDRCQRCRCIYGTEIHTIFRQYNYYFLGKDYWALRKLDLSINESAAQCKKCTDMTCMKKCPHSINIPETVQMIKRLVEIHVRNSLI</sequence>
<dbReference type="SUPFAM" id="SSF51430">
    <property type="entry name" value="NAD(P)-linked oxidoreductase"/>
    <property type="match status" value="1"/>
</dbReference>
<reference evidence="2 3" key="1">
    <citation type="submission" date="2023-03" db="EMBL/GenBank/DDBJ databases">
        <title>Complete genome sequence of Tepidibacter sp. SWIR-1, isolated from a deep-sea hydrothermal vent.</title>
        <authorList>
            <person name="Li X."/>
        </authorList>
    </citation>
    <scope>NUCLEOTIDE SEQUENCE [LARGE SCALE GENOMIC DNA]</scope>
    <source>
        <strain evidence="2 3">SWIR-1</strain>
    </source>
</reference>
<dbReference type="RefSeq" id="WP_277733941.1">
    <property type="nucleotide sequence ID" value="NZ_CP120733.1"/>
</dbReference>
<dbReference type="PANTHER" id="PTHR42686:SF1">
    <property type="entry name" value="GH17980P-RELATED"/>
    <property type="match status" value="1"/>
</dbReference>
<dbReference type="InterPro" id="IPR036812">
    <property type="entry name" value="NAD(P)_OxRdtase_dom_sf"/>
</dbReference>
<name>A0ABY8EFQ0_9FIRM</name>
<keyword evidence="3" id="KW-1185">Reference proteome</keyword>
<dbReference type="Gene3D" id="3.20.20.100">
    <property type="entry name" value="NADP-dependent oxidoreductase domain"/>
    <property type="match status" value="1"/>
</dbReference>
<proteinExistence type="predicted"/>
<accession>A0ABY8EFQ0</accession>
<gene>
    <name evidence="2" type="ORF">P4S50_06810</name>
</gene>
<evidence type="ECO:0000313" key="3">
    <source>
        <dbReference type="Proteomes" id="UP001222800"/>
    </source>
</evidence>
<evidence type="ECO:0000313" key="2">
    <source>
        <dbReference type="EMBL" id="WFD11780.1"/>
    </source>
</evidence>
<dbReference type="InterPro" id="IPR023210">
    <property type="entry name" value="NADP_OxRdtase_dom"/>
</dbReference>
<dbReference type="Pfam" id="PF00248">
    <property type="entry name" value="Aldo_ket_red"/>
    <property type="match status" value="1"/>
</dbReference>
<protein>
    <submittedName>
        <fullName evidence="2">Aldo/keto reductase</fullName>
    </submittedName>
</protein>
<dbReference type="Proteomes" id="UP001222800">
    <property type="component" value="Chromosome"/>
</dbReference>
<dbReference type="InterPro" id="IPR020471">
    <property type="entry name" value="AKR"/>
</dbReference>
<feature type="domain" description="NADP-dependent oxidoreductase" evidence="1">
    <location>
        <begin position="8"/>
        <end position="165"/>
    </location>
</feature>
<dbReference type="PANTHER" id="PTHR42686">
    <property type="entry name" value="GH17980P-RELATED"/>
    <property type="match status" value="1"/>
</dbReference>
<evidence type="ECO:0000259" key="1">
    <source>
        <dbReference type="Pfam" id="PF00248"/>
    </source>
</evidence>
<organism evidence="2 3">
    <name type="scientific">Tepidibacter hydrothermalis</name>
    <dbReference type="NCBI Taxonomy" id="3036126"/>
    <lineage>
        <taxon>Bacteria</taxon>
        <taxon>Bacillati</taxon>
        <taxon>Bacillota</taxon>
        <taxon>Clostridia</taxon>
        <taxon>Peptostreptococcales</taxon>
        <taxon>Peptostreptococcaceae</taxon>
        <taxon>Tepidibacter</taxon>
    </lineage>
</organism>
<dbReference type="EMBL" id="CP120733">
    <property type="protein sequence ID" value="WFD11780.1"/>
    <property type="molecule type" value="Genomic_DNA"/>
</dbReference>